<sequence>MVPPTAVVAPSQAVAAPTPGMFGEVQSVLPPSGVIPLSYTPVTHHWFYAQFIELRQCWKPFSIADSSRLEDAFRAGPGQNAVVSTDGGRYDVDLHQRIKSAVYWTEQEVKVRRASWFYRPENDPRFLPYDEEFSEKLEEEYKNALMTNTWHRRLEFTGGETIVMHNPNVILHFLPSSQPDEWGTAQGEQARPRVVKRGIEEFENIPTGEASKIDHLVFVVHGVGSTCDLRFRNLIECVDDFRGISYQMLQSHFKQYQDEGMIGRVEFLPVRWHAALHGDATGIDSKLKAITLPSIGKLRNFTNHTLLDVLFYSSPTYAQQIADTVVDEMNRLYALFMTRNPGYHGNVSVVGHSLGSLILFDLLVHQRDPGSKADDSTNDTSVATGDSCHSSVATATVSDSSLVLQSSGGAIGHVEDVSTKSAAEEETLSVILGRLGLTDWEETFQKEQIDTEALAMCEEADLREMGIPMGPRKKLLGFLRELKEKQLQSERVELETMMEQERRMVEERRRDAEEQSKQAASAAKQVMTRDPLLQSASSTSVDYIIGAAGTGGPLVRYHQLDFCPLHLFALGSPISMFLTVRGVETLGENFSLPSCPGIFNIFHPVDRQAYRIEPLVTNNFPPKPVLIPHHKGRKRLHLELRESLSRVGSDLKQRIMDSVRSTWKTINEFALAHKTTPQELVDKQVNDVLRQMTAAEQERQDESASSASSVMDEEEIPIGSLNQGGRRLDYVLQEAPIESFNDYLFALGSHMCYWESEDTLLLILKEVYGYMGISPIKPGQVNSTKPVGQQFNTPPPMSCPPTQNPSMYPPSAYSTPLPGEVGALVSGYTTPPRMTQPHPPRPMNVGPPPRSGFVKTPNK</sequence>
<dbReference type="AlphaFoldDB" id="A0AAD9KP89"/>
<feature type="coiled-coil region" evidence="2">
    <location>
        <begin position="480"/>
        <end position="522"/>
    </location>
</feature>
<dbReference type="SUPFAM" id="SSF117839">
    <property type="entry name" value="WWE domain"/>
    <property type="match status" value="1"/>
</dbReference>
<dbReference type="SUPFAM" id="SSF47769">
    <property type="entry name" value="SAM/Pointed domain"/>
    <property type="match status" value="1"/>
</dbReference>
<dbReference type="Gene3D" id="1.10.150.50">
    <property type="entry name" value="Transcription Factor, Ets-1"/>
    <property type="match status" value="1"/>
</dbReference>
<dbReference type="GO" id="GO:0030134">
    <property type="term" value="C:COPII-coated ER to Golgi transport vesicle"/>
    <property type="evidence" value="ECO:0007669"/>
    <property type="project" value="TreeGrafter"/>
</dbReference>
<organism evidence="6 7">
    <name type="scientific">Ridgeia piscesae</name>
    <name type="common">Tubeworm</name>
    <dbReference type="NCBI Taxonomy" id="27915"/>
    <lineage>
        <taxon>Eukaryota</taxon>
        <taxon>Metazoa</taxon>
        <taxon>Spiralia</taxon>
        <taxon>Lophotrochozoa</taxon>
        <taxon>Annelida</taxon>
        <taxon>Polychaeta</taxon>
        <taxon>Sedentaria</taxon>
        <taxon>Canalipalpata</taxon>
        <taxon>Sabellida</taxon>
        <taxon>Siboglinidae</taxon>
        <taxon>Ridgeia</taxon>
    </lineage>
</organism>
<comment type="caution">
    <text evidence="6">The sequence shown here is derived from an EMBL/GenBank/DDBJ whole genome shotgun (WGS) entry which is preliminary data.</text>
</comment>
<feature type="region of interest" description="Disordered" evidence="3">
    <location>
        <begin position="695"/>
        <end position="720"/>
    </location>
</feature>
<dbReference type="InterPro" id="IPR029058">
    <property type="entry name" value="AB_hydrolase_fold"/>
</dbReference>
<evidence type="ECO:0000256" key="3">
    <source>
        <dbReference type="SAM" id="MobiDB-lite"/>
    </source>
</evidence>
<dbReference type="PROSITE" id="PS50918">
    <property type="entry name" value="WWE"/>
    <property type="match status" value="1"/>
</dbReference>
<evidence type="ECO:0000313" key="6">
    <source>
        <dbReference type="EMBL" id="KAK2174842.1"/>
    </source>
</evidence>
<protein>
    <recommendedName>
        <fullName evidence="8">DDHD domain-containing protein</fullName>
    </recommendedName>
</protein>
<accession>A0AAD9KP89</accession>
<dbReference type="SMART" id="SM01127">
    <property type="entry name" value="DDHD"/>
    <property type="match status" value="1"/>
</dbReference>
<reference evidence="6" key="1">
    <citation type="journal article" date="2023" name="Mol. Biol. Evol.">
        <title>Third-Generation Sequencing Reveals the Adaptive Role of the Epigenome in Three Deep-Sea Polychaetes.</title>
        <authorList>
            <person name="Perez M."/>
            <person name="Aroh O."/>
            <person name="Sun Y."/>
            <person name="Lan Y."/>
            <person name="Juniper S.K."/>
            <person name="Young C.R."/>
            <person name="Angers B."/>
            <person name="Qian P.Y."/>
        </authorList>
    </citation>
    <scope>NUCLEOTIDE SEQUENCE</scope>
    <source>
        <strain evidence="6">R07B-5</strain>
    </source>
</reference>
<dbReference type="InterPro" id="IPR004177">
    <property type="entry name" value="DDHD_dom"/>
</dbReference>
<evidence type="ECO:0000259" key="4">
    <source>
        <dbReference type="PROSITE" id="PS50918"/>
    </source>
</evidence>
<dbReference type="PANTHER" id="PTHR23509:SF10">
    <property type="entry name" value="LD21067P"/>
    <property type="match status" value="1"/>
</dbReference>
<dbReference type="InterPro" id="IPR058055">
    <property type="entry name" value="PA-PLA1"/>
</dbReference>
<dbReference type="PANTHER" id="PTHR23509">
    <property type="entry name" value="PA-PL1 PHOSPHOLIPASE FAMILY"/>
    <property type="match status" value="1"/>
</dbReference>
<dbReference type="GO" id="GO:0046872">
    <property type="term" value="F:metal ion binding"/>
    <property type="evidence" value="ECO:0007669"/>
    <property type="project" value="InterPro"/>
</dbReference>
<dbReference type="InterPro" id="IPR001660">
    <property type="entry name" value="SAM"/>
</dbReference>
<feature type="domain" description="DDHD" evidence="5">
    <location>
        <begin position="560"/>
        <end position="769"/>
    </location>
</feature>
<name>A0AAD9KP89_RIDPI</name>
<evidence type="ECO:0008006" key="8">
    <source>
        <dbReference type="Google" id="ProtNLM"/>
    </source>
</evidence>
<dbReference type="InterPro" id="IPR013761">
    <property type="entry name" value="SAM/pointed_sf"/>
</dbReference>
<feature type="compositionally biased region" description="Pro residues" evidence="3">
    <location>
        <begin position="837"/>
        <end position="850"/>
    </location>
</feature>
<dbReference type="InterPro" id="IPR037197">
    <property type="entry name" value="WWE_dom_sf"/>
</dbReference>
<feature type="domain" description="WWE" evidence="4">
    <location>
        <begin position="32"/>
        <end position="113"/>
    </location>
</feature>
<dbReference type="SMART" id="SM00454">
    <property type="entry name" value="SAM"/>
    <property type="match status" value="1"/>
</dbReference>
<evidence type="ECO:0000313" key="7">
    <source>
        <dbReference type="Proteomes" id="UP001209878"/>
    </source>
</evidence>
<dbReference type="Proteomes" id="UP001209878">
    <property type="component" value="Unassembled WGS sequence"/>
</dbReference>
<dbReference type="SUPFAM" id="SSF53474">
    <property type="entry name" value="alpha/beta-Hydrolases"/>
    <property type="match status" value="1"/>
</dbReference>
<dbReference type="InterPro" id="IPR057825">
    <property type="entry name" value="WWE_SEC23-DDH2"/>
</dbReference>
<feature type="region of interest" description="Disordered" evidence="3">
    <location>
        <begin position="819"/>
        <end position="859"/>
    </location>
</feature>
<evidence type="ECO:0000256" key="2">
    <source>
        <dbReference type="SAM" id="Coils"/>
    </source>
</evidence>
<keyword evidence="2" id="KW-0175">Coiled coil</keyword>
<gene>
    <name evidence="6" type="ORF">NP493_774g00001</name>
</gene>
<proteinExistence type="inferred from homology"/>
<dbReference type="Pfam" id="PF02862">
    <property type="entry name" value="DDHD"/>
    <property type="match status" value="1"/>
</dbReference>
<dbReference type="Pfam" id="PF23464">
    <property type="entry name" value="WWE_3"/>
    <property type="match status" value="1"/>
</dbReference>
<evidence type="ECO:0000256" key="1">
    <source>
        <dbReference type="ARBA" id="ARBA00038464"/>
    </source>
</evidence>
<dbReference type="Pfam" id="PF00536">
    <property type="entry name" value="SAM_1"/>
    <property type="match status" value="1"/>
</dbReference>
<dbReference type="EMBL" id="JAODUO010000772">
    <property type="protein sequence ID" value="KAK2174842.1"/>
    <property type="molecule type" value="Genomic_DNA"/>
</dbReference>
<dbReference type="GO" id="GO:0004620">
    <property type="term" value="F:phospholipase activity"/>
    <property type="evidence" value="ECO:0007669"/>
    <property type="project" value="TreeGrafter"/>
</dbReference>
<comment type="similarity">
    <text evidence="1">Belongs to the PA-PLA1 family.</text>
</comment>
<dbReference type="PROSITE" id="PS51043">
    <property type="entry name" value="DDHD"/>
    <property type="match status" value="1"/>
</dbReference>
<evidence type="ECO:0000259" key="5">
    <source>
        <dbReference type="PROSITE" id="PS51043"/>
    </source>
</evidence>
<keyword evidence="7" id="KW-1185">Reference proteome</keyword>
<dbReference type="InterPro" id="IPR004170">
    <property type="entry name" value="WWE_dom"/>
</dbReference>
<dbReference type="Pfam" id="PF02825">
    <property type="entry name" value="WWE"/>
    <property type="match status" value="1"/>
</dbReference>